<feature type="domain" description="Dystroglycan-type cadherin-like" evidence="9">
    <location>
        <begin position="337"/>
        <end position="429"/>
    </location>
</feature>
<dbReference type="PROSITE" id="PS00138">
    <property type="entry name" value="SUBTILASE_SER"/>
    <property type="match status" value="1"/>
</dbReference>
<dbReference type="Pfam" id="PF05345">
    <property type="entry name" value="He_PIG"/>
    <property type="match status" value="4"/>
</dbReference>
<reference evidence="10 11" key="2">
    <citation type="journal article" date="2021" name="Int. J. Syst. Evol. Microbiol.">
        <title>Isolation and Polyphasic Characterization of Desulfuromonas versatilis sp. Nov., an Electrogenic Bacteria Capable of Versatile Metabolism Isolated from a Graphene Oxide-Reducing Enrichment Culture.</title>
        <authorList>
            <person name="Xie L."/>
            <person name="Yoshida N."/>
            <person name="Ishii S."/>
            <person name="Meng L."/>
        </authorList>
    </citation>
    <scope>NUCLEOTIDE SEQUENCE [LARGE SCALE GENOMIC DNA]</scope>
    <source>
        <strain evidence="10 11">NIT-T3</strain>
    </source>
</reference>
<evidence type="ECO:0000259" key="9">
    <source>
        <dbReference type="SMART" id="SM00736"/>
    </source>
</evidence>
<feature type="active site" description="Charge relay system" evidence="7">
    <location>
        <position position="255"/>
    </location>
</feature>
<keyword evidence="5 7" id="KW-0378">Hydrolase</keyword>
<evidence type="ECO:0000256" key="2">
    <source>
        <dbReference type="ARBA" id="ARBA00011073"/>
    </source>
</evidence>
<evidence type="ECO:0000313" key="10">
    <source>
        <dbReference type="EMBL" id="BCR04430.1"/>
    </source>
</evidence>
<dbReference type="Gene3D" id="3.40.50.200">
    <property type="entry name" value="Peptidase S8/S53 domain"/>
    <property type="match status" value="1"/>
</dbReference>
<dbReference type="InterPro" id="IPR022398">
    <property type="entry name" value="Peptidase_S8_His-AS"/>
</dbReference>
<dbReference type="PROSITE" id="PS00137">
    <property type="entry name" value="SUBTILASE_HIS"/>
    <property type="match status" value="1"/>
</dbReference>
<accession>A0ABN6DWB2</accession>
<dbReference type="InterPro" id="IPR036852">
    <property type="entry name" value="Peptidase_S8/S53_dom_sf"/>
</dbReference>
<evidence type="ECO:0000256" key="7">
    <source>
        <dbReference type="PROSITE-ProRule" id="PRU01240"/>
    </source>
</evidence>
<gene>
    <name evidence="10" type="ORF">DESUT3_14990</name>
</gene>
<keyword evidence="11" id="KW-1185">Reference proteome</keyword>
<dbReference type="SMART" id="SM00736">
    <property type="entry name" value="CADG"/>
    <property type="match status" value="4"/>
</dbReference>
<evidence type="ECO:0000256" key="3">
    <source>
        <dbReference type="ARBA" id="ARBA00022525"/>
    </source>
</evidence>
<dbReference type="PANTHER" id="PTHR43806">
    <property type="entry name" value="PEPTIDASE S8"/>
    <property type="match status" value="1"/>
</dbReference>
<dbReference type="InterPro" id="IPR006644">
    <property type="entry name" value="Cadg"/>
</dbReference>
<evidence type="ECO:0000256" key="5">
    <source>
        <dbReference type="ARBA" id="ARBA00022801"/>
    </source>
</evidence>
<feature type="domain" description="Dystroglycan-type cadherin-like" evidence="9">
    <location>
        <begin position="525"/>
        <end position="617"/>
    </location>
</feature>
<evidence type="ECO:0000256" key="6">
    <source>
        <dbReference type="ARBA" id="ARBA00022825"/>
    </source>
</evidence>
<evidence type="ECO:0000256" key="1">
    <source>
        <dbReference type="ARBA" id="ARBA00004613"/>
    </source>
</evidence>
<name>A0ABN6DWB2_9BACT</name>
<dbReference type="Proteomes" id="UP001319827">
    <property type="component" value="Chromosome"/>
</dbReference>
<feature type="active site" description="Charge relay system" evidence="7">
    <location>
        <position position="97"/>
    </location>
</feature>
<dbReference type="PROSITE" id="PS00136">
    <property type="entry name" value="SUBTILASE_ASP"/>
    <property type="match status" value="1"/>
</dbReference>
<dbReference type="PRINTS" id="PR00723">
    <property type="entry name" value="SUBTILISIN"/>
</dbReference>
<protein>
    <recommendedName>
        <fullName evidence="9">Dystroglycan-type cadherin-like domain-containing protein</fullName>
    </recommendedName>
</protein>
<dbReference type="CDD" id="cd07484">
    <property type="entry name" value="Peptidases_S8_Thermitase_like"/>
    <property type="match status" value="1"/>
</dbReference>
<reference evidence="10 11" key="1">
    <citation type="journal article" date="2016" name="C (Basel)">
        <title>Selective Growth of and Electricity Production by Marine Exoelectrogenic Bacteria in Self-Aggregated Hydrogel of Microbially Reduced Graphene Oxide.</title>
        <authorList>
            <person name="Yoshida N."/>
            <person name="Goto Y."/>
            <person name="Miyata Y."/>
        </authorList>
    </citation>
    <scope>NUCLEOTIDE SEQUENCE [LARGE SCALE GENOMIC DNA]</scope>
    <source>
        <strain evidence="10 11">NIT-T3</strain>
    </source>
</reference>
<keyword evidence="3" id="KW-0964">Secreted</keyword>
<dbReference type="InterPro" id="IPR023827">
    <property type="entry name" value="Peptidase_S8_Asp-AS"/>
</dbReference>
<dbReference type="InterPro" id="IPR023828">
    <property type="entry name" value="Peptidase_S8_Ser-AS"/>
</dbReference>
<keyword evidence="4 7" id="KW-0645">Protease</keyword>
<evidence type="ECO:0000256" key="8">
    <source>
        <dbReference type="RuleBase" id="RU003355"/>
    </source>
</evidence>
<dbReference type="InterPro" id="IPR013783">
    <property type="entry name" value="Ig-like_fold"/>
</dbReference>
<dbReference type="InterPro" id="IPR050131">
    <property type="entry name" value="Peptidase_S8_subtilisin-like"/>
</dbReference>
<dbReference type="Gene3D" id="2.60.40.10">
    <property type="entry name" value="Immunoglobulins"/>
    <property type="match status" value="4"/>
</dbReference>
<feature type="domain" description="Dystroglycan-type cadherin-like" evidence="9">
    <location>
        <begin position="431"/>
        <end position="523"/>
    </location>
</feature>
<dbReference type="InterPro" id="IPR015919">
    <property type="entry name" value="Cadherin-like_sf"/>
</dbReference>
<proteinExistence type="inferred from homology"/>
<dbReference type="PROSITE" id="PS51892">
    <property type="entry name" value="SUBTILASE"/>
    <property type="match status" value="1"/>
</dbReference>
<dbReference type="InterPro" id="IPR015500">
    <property type="entry name" value="Peptidase_S8_subtilisin-rel"/>
</dbReference>
<evidence type="ECO:0000256" key="4">
    <source>
        <dbReference type="ARBA" id="ARBA00022670"/>
    </source>
</evidence>
<keyword evidence="6 7" id="KW-0720">Serine protease</keyword>
<organism evidence="10 11">
    <name type="scientific">Desulfuromonas versatilis</name>
    <dbReference type="NCBI Taxonomy" id="2802975"/>
    <lineage>
        <taxon>Bacteria</taxon>
        <taxon>Pseudomonadati</taxon>
        <taxon>Thermodesulfobacteriota</taxon>
        <taxon>Desulfuromonadia</taxon>
        <taxon>Desulfuromonadales</taxon>
        <taxon>Desulfuromonadaceae</taxon>
        <taxon>Desulfuromonas</taxon>
    </lineage>
</organism>
<evidence type="ECO:0000313" key="11">
    <source>
        <dbReference type="Proteomes" id="UP001319827"/>
    </source>
</evidence>
<comment type="subcellular location">
    <subcellularLocation>
        <location evidence="1">Secreted</location>
    </subcellularLocation>
</comment>
<dbReference type="InterPro" id="IPR034084">
    <property type="entry name" value="Thermitase-like_dom"/>
</dbReference>
<dbReference type="SUPFAM" id="SSF52743">
    <property type="entry name" value="Subtilisin-like"/>
    <property type="match status" value="1"/>
</dbReference>
<comment type="similarity">
    <text evidence="2 7 8">Belongs to the peptidase S8 family.</text>
</comment>
<dbReference type="SUPFAM" id="SSF49313">
    <property type="entry name" value="Cadherin-like"/>
    <property type="match status" value="4"/>
</dbReference>
<dbReference type="PANTHER" id="PTHR43806:SF11">
    <property type="entry name" value="CEREVISIN-RELATED"/>
    <property type="match status" value="1"/>
</dbReference>
<feature type="domain" description="Dystroglycan-type cadherin-like" evidence="9">
    <location>
        <begin position="619"/>
        <end position="711"/>
    </location>
</feature>
<dbReference type="Pfam" id="PF00082">
    <property type="entry name" value="Peptidase_S8"/>
    <property type="match status" value="1"/>
</dbReference>
<sequence>MRAILEDFSSDPNVVSAEADYPVRAFLTPNDPSLASQWGMTSIAAGQAWNFVTGNPELVVGVVDSGIDYRHEDLSGKVVSGYDFVNGDGDALDDVGHGTHIAGVIGAQTNNGKGVAGLNWQVSFLPVKVLGANQMGSTSALTQGIYYAVNNGAKVINLSVGSLANPSYLLAAVNFAHSKGCLLVAAIGNGGGNILEYPAAYPKVLAVGATDRNDVRVANSTWGSNFGSHIDLVAPGQGILSTIPGNRYQAWDGTSMAAPHVAGVAALVWSANPSLTNDQVADILIKTADDQVGNPTEDVPGWDPYYGWGRLNALRAVEMALQAGGGPAEPANSPPRFTSAPVTAATQGQGYSYSVAVTDPDAGQTLTIAGTYPSWLTLADRGNGTATLAGTPGNAQVGSHPISLKVTDAGGLSATQNFSIAVANVNDPPSFVSTPVISARQGTAYRYALRAADVDAGDKLTISGTYPAWLALTDNGDGTATLGGTPGNAQVGNHSINLKVTDAGGLSATQAFIITVANLNDPPTFSSSPVLSAQQGTAYSYAVKGADVDTGDSLTITGTYPAWLTLTDHGNGSATLSGTPDNGQVGNHPVGLKVTDGGGLSATQNFSILVSNLNDAPVFTSTPVTSAEQGKAYTYTVKASDPDAGDKLTFSGSYPSWLTLTDNGDGTAILAGAAGVEAVGEHSVSLTVDDPGGLAASQSFTLSVTAAPVQLAILACPPAGEGAACVVREDGGDASSNLDVSNGKPRIDIRFRFQVLLSDPSGAPPPQIVLVLNGYVYPMNLLSGDAGHGATYAYTTWLGPAPVCNYHFEARDDAGTLIFRYPTAGELAGPAVRLVRGANLVGLPGALEGANLAAAQALGTANAYRWDSEGLSSTGNRGAFVLVDSSGPVRSGEGYLVQQAEVGTTLPPVDGVPEITASEFALALKPGWNIISIPYGGPVRLADIKVQRGGAPPVSWAEAISERWLPNVFYYLKGSDYGNNYGYLATYQGPDVALVPWLGYWLYLSRSDADYRLIISRPGL</sequence>
<dbReference type="InterPro" id="IPR000209">
    <property type="entry name" value="Peptidase_S8/S53_dom"/>
</dbReference>
<dbReference type="EMBL" id="AP024355">
    <property type="protein sequence ID" value="BCR04430.1"/>
    <property type="molecule type" value="Genomic_DNA"/>
</dbReference>
<feature type="active site" description="Charge relay system" evidence="7">
    <location>
        <position position="64"/>
    </location>
</feature>